<accession>A0A1Q9ACL9</accession>
<keyword evidence="4" id="KW-1185">Reference proteome</keyword>
<organism evidence="1 3">
    <name type="scientific">Xaviernesmea rhizosphaerae</name>
    <dbReference type="NCBI Taxonomy" id="1672749"/>
    <lineage>
        <taxon>Bacteria</taxon>
        <taxon>Pseudomonadati</taxon>
        <taxon>Pseudomonadota</taxon>
        <taxon>Alphaproteobacteria</taxon>
        <taxon>Hyphomicrobiales</taxon>
        <taxon>Rhizobiaceae</taxon>
        <taxon>Rhizobium/Agrobacterium group</taxon>
        <taxon>Xaviernesmea</taxon>
    </lineage>
</organism>
<dbReference type="RefSeq" id="WP_075637198.1">
    <property type="nucleotide sequence ID" value="NZ_MKIO01000047.1"/>
</dbReference>
<dbReference type="OrthoDB" id="7875908at2"/>
<dbReference type="EMBL" id="MSPX01000019">
    <property type="protein sequence ID" value="OQP84647.1"/>
    <property type="molecule type" value="Genomic_DNA"/>
</dbReference>
<evidence type="ECO:0000313" key="2">
    <source>
        <dbReference type="EMBL" id="OQP84647.1"/>
    </source>
</evidence>
<dbReference type="AlphaFoldDB" id="A0A1Q9ACL9"/>
<sequence length="115" mass="12854">MNKIVREHYPASKLPEDLREGLPEGAMVRIVIDEVPDAASSDEAPSTRENLERIGKIQGSRFAVLDRIASPQSAPRNAEDTLEAIRRHHASGAESVSVEEAVRRIRALRDEWDDE</sequence>
<protein>
    <submittedName>
        <fullName evidence="1">Uncharacterized protein</fullName>
    </submittedName>
</protein>
<reference evidence="1 3" key="1">
    <citation type="submission" date="2016-09" db="EMBL/GenBank/DDBJ databases">
        <title>Rhizobium sp. nov., a novel species isolated from the rice rhizosphere.</title>
        <authorList>
            <person name="Zhao J."/>
            <person name="Zhang X."/>
        </authorList>
    </citation>
    <scope>NUCLEOTIDE SEQUENCE [LARGE SCALE GENOMIC DNA]</scope>
    <source>
        <strain evidence="1 3">MH17</strain>
    </source>
</reference>
<dbReference type="Proteomes" id="UP000186143">
    <property type="component" value="Unassembled WGS sequence"/>
</dbReference>
<evidence type="ECO:0000313" key="4">
    <source>
        <dbReference type="Proteomes" id="UP000192652"/>
    </source>
</evidence>
<dbReference type="STRING" id="1672749.BJF92_14655"/>
<comment type="caution">
    <text evidence="1">The sequence shown here is derived from an EMBL/GenBank/DDBJ whole genome shotgun (WGS) entry which is preliminary data.</text>
</comment>
<reference evidence="2" key="2">
    <citation type="submission" date="2016-12" db="EMBL/GenBank/DDBJ databases">
        <authorList>
            <person name="Zhang X."/>
            <person name="Zhao J."/>
        </authorList>
    </citation>
    <scope>NUCLEOTIDE SEQUENCE</scope>
    <source>
        <strain evidence="2">RD15</strain>
    </source>
</reference>
<evidence type="ECO:0000313" key="1">
    <source>
        <dbReference type="EMBL" id="OLP52651.1"/>
    </source>
</evidence>
<reference evidence="2 4" key="3">
    <citation type="journal article" date="2017" name="Antonie Van Leeuwenhoek">
        <title>Rhizobium rhizosphaerae sp. nov., a novel species isolated from rice rhizosphere.</title>
        <authorList>
            <person name="Zhao J.J."/>
            <person name="Zhang J."/>
            <person name="Zhang R.J."/>
            <person name="Zhang C.W."/>
            <person name="Yin H.Q."/>
            <person name="Zhang X.X."/>
        </authorList>
    </citation>
    <scope>NUCLEOTIDE SEQUENCE [LARGE SCALE GENOMIC DNA]</scope>
    <source>
        <strain evidence="2 4">RD15</strain>
    </source>
</reference>
<dbReference type="EMBL" id="MKIO01000047">
    <property type="protein sequence ID" value="OLP52651.1"/>
    <property type="molecule type" value="Genomic_DNA"/>
</dbReference>
<proteinExistence type="predicted"/>
<dbReference type="Proteomes" id="UP000192652">
    <property type="component" value="Unassembled WGS sequence"/>
</dbReference>
<name>A0A1Q9ACL9_9HYPH</name>
<evidence type="ECO:0000313" key="3">
    <source>
        <dbReference type="Proteomes" id="UP000186143"/>
    </source>
</evidence>
<gene>
    <name evidence="1" type="ORF">BJF92_14655</name>
    <name evidence="2" type="ORF">BTR14_18655</name>
</gene>